<comment type="similarity">
    <text evidence="6">Belongs to the peptidase M48 family.</text>
</comment>
<evidence type="ECO:0000256" key="4">
    <source>
        <dbReference type="ARBA" id="ARBA00022833"/>
    </source>
</evidence>
<evidence type="ECO:0000313" key="8">
    <source>
        <dbReference type="EMBL" id="KAK2175184.1"/>
    </source>
</evidence>
<evidence type="ECO:0000256" key="6">
    <source>
        <dbReference type="RuleBase" id="RU003983"/>
    </source>
</evidence>
<reference evidence="8" key="1">
    <citation type="journal article" date="2023" name="Mol. Biol. Evol.">
        <title>Third-Generation Sequencing Reveals the Adaptive Role of the Epigenome in Three Deep-Sea Polychaetes.</title>
        <authorList>
            <person name="Perez M."/>
            <person name="Aroh O."/>
            <person name="Sun Y."/>
            <person name="Lan Y."/>
            <person name="Juniper S.K."/>
            <person name="Young C.R."/>
            <person name="Angers B."/>
            <person name="Qian P.Y."/>
        </authorList>
    </citation>
    <scope>NUCLEOTIDE SEQUENCE</scope>
    <source>
        <strain evidence="8">R07B-5</strain>
    </source>
</reference>
<keyword evidence="2" id="KW-0479">Metal-binding</keyword>
<dbReference type="AlphaFoldDB" id="A0AAD9KPY9"/>
<keyword evidence="9" id="KW-1185">Reference proteome</keyword>
<protein>
    <recommendedName>
        <fullName evidence="7">Peptidase M48 domain-containing protein</fullName>
    </recommendedName>
</protein>
<evidence type="ECO:0000256" key="3">
    <source>
        <dbReference type="ARBA" id="ARBA00022801"/>
    </source>
</evidence>
<evidence type="ECO:0000256" key="2">
    <source>
        <dbReference type="ARBA" id="ARBA00022723"/>
    </source>
</evidence>
<keyword evidence="5 6" id="KW-0482">Metalloprotease</keyword>
<proteinExistence type="inferred from homology"/>
<evidence type="ECO:0000256" key="5">
    <source>
        <dbReference type="ARBA" id="ARBA00023049"/>
    </source>
</evidence>
<comment type="caution">
    <text evidence="8">The sequence shown here is derived from an EMBL/GenBank/DDBJ whole genome shotgun (WGS) entry which is preliminary data.</text>
</comment>
<dbReference type="Pfam" id="PF01435">
    <property type="entry name" value="Peptidase_M48"/>
    <property type="match status" value="1"/>
</dbReference>
<dbReference type="GO" id="GO:0046872">
    <property type="term" value="F:metal ion binding"/>
    <property type="evidence" value="ECO:0007669"/>
    <property type="project" value="UniProtKB-KW"/>
</dbReference>
<dbReference type="GO" id="GO:0004222">
    <property type="term" value="F:metalloendopeptidase activity"/>
    <property type="evidence" value="ECO:0007669"/>
    <property type="project" value="InterPro"/>
</dbReference>
<evidence type="ECO:0000313" key="9">
    <source>
        <dbReference type="Proteomes" id="UP001209878"/>
    </source>
</evidence>
<feature type="domain" description="Peptidase M48" evidence="7">
    <location>
        <begin position="15"/>
        <end position="57"/>
    </location>
</feature>
<gene>
    <name evidence="8" type="ORF">NP493_745g01028</name>
</gene>
<accession>A0AAD9KPY9</accession>
<dbReference type="GO" id="GO:0006508">
    <property type="term" value="P:proteolysis"/>
    <property type="evidence" value="ECO:0007669"/>
    <property type="project" value="UniProtKB-KW"/>
</dbReference>
<dbReference type="InterPro" id="IPR001915">
    <property type="entry name" value="Peptidase_M48"/>
</dbReference>
<evidence type="ECO:0000259" key="7">
    <source>
        <dbReference type="Pfam" id="PF01435"/>
    </source>
</evidence>
<organism evidence="8 9">
    <name type="scientific">Ridgeia piscesae</name>
    <name type="common">Tubeworm</name>
    <dbReference type="NCBI Taxonomy" id="27915"/>
    <lineage>
        <taxon>Eukaryota</taxon>
        <taxon>Metazoa</taxon>
        <taxon>Spiralia</taxon>
        <taxon>Lophotrochozoa</taxon>
        <taxon>Annelida</taxon>
        <taxon>Polychaeta</taxon>
        <taxon>Sedentaria</taxon>
        <taxon>Canalipalpata</taxon>
        <taxon>Sabellida</taxon>
        <taxon>Siboglinidae</taxon>
        <taxon>Ridgeia</taxon>
    </lineage>
</organism>
<comment type="cofactor">
    <cofactor evidence="6">
        <name>Zn(2+)</name>
        <dbReference type="ChEBI" id="CHEBI:29105"/>
    </cofactor>
    <text evidence="6">Binds 1 zinc ion per subunit.</text>
</comment>
<keyword evidence="3 6" id="KW-0378">Hydrolase</keyword>
<keyword evidence="1 6" id="KW-0645">Protease</keyword>
<dbReference type="EMBL" id="JAODUO010000745">
    <property type="protein sequence ID" value="KAK2175184.1"/>
    <property type="molecule type" value="Genomic_DNA"/>
</dbReference>
<sequence>MAAIWAFMPSDGFAVLGQWFYNKVVQLLLHLPYSRKLEMEADEVGLHLAAKAIRLRQSCQCAPLSAIDPRGQTEFLRNIIHEKEKAPLQLSKAPVIPAPAS</sequence>
<name>A0AAD9KPY9_RIDPI</name>
<dbReference type="Proteomes" id="UP001209878">
    <property type="component" value="Unassembled WGS sequence"/>
</dbReference>
<evidence type="ECO:0000256" key="1">
    <source>
        <dbReference type="ARBA" id="ARBA00022670"/>
    </source>
</evidence>
<keyword evidence="4 6" id="KW-0862">Zinc</keyword>